<dbReference type="RefSeq" id="WP_165257433.1">
    <property type="nucleotide sequence ID" value="NZ_JAAKGT010000002.1"/>
</dbReference>
<dbReference type="AlphaFoldDB" id="A0A6G4QVM0"/>
<organism evidence="1">
    <name type="scientific">Caulobacter sp. 602-2</name>
    <dbReference type="NCBI Taxonomy" id="2710887"/>
    <lineage>
        <taxon>Bacteria</taxon>
        <taxon>Pseudomonadati</taxon>
        <taxon>Pseudomonadota</taxon>
        <taxon>Alphaproteobacteria</taxon>
        <taxon>Caulobacterales</taxon>
        <taxon>Caulobacteraceae</taxon>
        <taxon>Caulobacter</taxon>
    </lineage>
</organism>
<reference evidence="1" key="1">
    <citation type="submission" date="2020-02" db="EMBL/GenBank/DDBJ databases">
        <authorList>
            <person name="Gao J."/>
            <person name="Sun J."/>
        </authorList>
    </citation>
    <scope>NUCLEOTIDE SEQUENCE</scope>
    <source>
        <strain evidence="1">602-2</strain>
    </source>
</reference>
<comment type="caution">
    <text evidence="1">The sequence shown here is derived from an EMBL/GenBank/DDBJ whole genome shotgun (WGS) entry which is preliminary data.</text>
</comment>
<protein>
    <submittedName>
        <fullName evidence="1">Uncharacterized protein</fullName>
    </submittedName>
</protein>
<proteinExistence type="predicted"/>
<gene>
    <name evidence="1" type="ORF">G5B46_07715</name>
</gene>
<name>A0A6G4QVM0_9CAUL</name>
<accession>A0A6G4QVM0</accession>
<dbReference type="EMBL" id="JAAKGT010000002">
    <property type="protein sequence ID" value="NGM49489.1"/>
    <property type="molecule type" value="Genomic_DNA"/>
</dbReference>
<evidence type="ECO:0000313" key="1">
    <source>
        <dbReference type="EMBL" id="NGM49489.1"/>
    </source>
</evidence>
<sequence length="575" mass="62463">MRDASVNENALASGAALYASDRDRLGVAGLLVSDSHGEVFAVSHVGVGIAGSPRISVGGHVVSLKPQVFEASSDLRDAVGHPSISRLVAFFRVDQSVLVDPAIPGAREAAEAEHPVDALGETLDLVIGDSASQWRIVAIGGRASFLSVSGDRRDYGDVIECEPVGPLASPPAAAGAVLFTQGGAPVGMLVGWRGTIGLFAPLRTVLWNAELEPLTAETAAQHNSWLVKRYAADAPEMALSRAELRAIGLSRTARGARLRFSRTPSFRFAVLPLRTPPDETRLIGLEVLKEELRAAAPRQSKKGYSSSLDKWLSNALRRRDASGSIDDLRAAFAPLFLGNPDRPAREVMAALQQVHSSKREQAVHFALDRLSRRPRPNKGRERTLLWWLIHEFLIRPGSPLNFDLENDIFRRVAFSLTPAIQALKQAPDSEDLRDEIYAMAEVAMAMASSDRRDGLMRTAAKRFENEPRWGSYFATRLLLQKLRERKSGLVAVIKHNRELVGMVRGHERAQAHGDDLASPLDQLVGLVVRQGEAADELPQVLLALSGLPAAPPPPSFEAMTKEIEAFQAKVAELLP</sequence>